<feature type="non-terminal residue" evidence="1">
    <location>
        <position position="1"/>
    </location>
</feature>
<evidence type="ECO:0000313" key="1">
    <source>
        <dbReference type="EMBL" id="CAA9301879.1"/>
    </source>
</evidence>
<dbReference type="AlphaFoldDB" id="A0A6J4KDI5"/>
<gene>
    <name evidence="1" type="ORF">AVDCRST_MAG92-5181</name>
</gene>
<dbReference type="EMBL" id="CADCTM010000894">
    <property type="protein sequence ID" value="CAA9301879.1"/>
    <property type="molecule type" value="Genomic_DNA"/>
</dbReference>
<proteinExistence type="predicted"/>
<name>A0A6J4KDI5_9CYAN</name>
<protein>
    <submittedName>
        <fullName evidence="1">Uncharacterized protein</fullName>
    </submittedName>
</protein>
<sequence>TAEVPNGNRLFGSHNFNRLGCNKLAVHKGSDSKFYTA</sequence>
<organism evidence="1">
    <name type="scientific">uncultured Coleofasciculus sp</name>
    <dbReference type="NCBI Taxonomy" id="1267456"/>
    <lineage>
        <taxon>Bacteria</taxon>
        <taxon>Bacillati</taxon>
        <taxon>Cyanobacteriota</taxon>
        <taxon>Cyanophyceae</taxon>
        <taxon>Coleofasciculales</taxon>
        <taxon>Coleofasciculaceae</taxon>
        <taxon>Coleofasciculus</taxon>
        <taxon>environmental samples</taxon>
    </lineage>
</organism>
<reference evidence="1" key="1">
    <citation type="submission" date="2020-02" db="EMBL/GenBank/DDBJ databases">
        <authorList>
            <person name="Meier V. D."/>
        </authorList>
    </citation>
    <scope>NUCLEOTIDE SEQUENCE</scope>
    <source>
        <strain evidence="1">AVDCRST_MAG92</strain>
    </source>
</reference>
<accession>A0A6J4KDI5</accession>